<evidence type="ECO:0000313" key="2">
    <source>
        <dbReference type="EMBL" id="ALW88350.1"/>
    </source>
</evidence>
<accession>A0ABN4K2U3</accession>
<gene>
    <name evidence="2" type="ORF">AUC44_05110</name>
</gene>
<proteinExistence type="predicted"/>
<feature type="compositionally biased region" description="Gly residues" evidence="1">
    <location>
        <begin position="1"/>
        <end position="10"/>
    </location>
</feature>
<name>A0ABN4K2U3_9DEIO</name>
<evidence type="ECO:0000313" key="3">
    <source>
        <dbReference type="Proteomes" id="UP000060071"/>
    </source>
</evidence>
<dbReference type="Proteomes" id="UP000060071">
    <property type="component" value="Chromosome"/>
</dbReference>
<feature type="compositionally biased region" description="Polar residues" evidence="1">
    <location>
        <begin position="19"/>
        <end position="41"/>
    </location>
</feature>
<sequence>MLRAGGAGGHDMGEGRPNGQANANVSQDTINDQGQWNTGTPKNAGDAATKGQYTGVSDANADAGNTTSQAQQVSLTTDPRSDAQGGTDVNPSSFGSMQGSLPASGATTDPDKKADSDKA</sequence>
<feature type="compositionally biased region" description="Polar residues" evidence="1">
    <location>
        <begin position="87"/>
        <end position="107"/>
    </location>
</feature>
<dbReference type="EMBL" id="CP013910">
    <property type="protein sequence ID" value="ALW88350.1"/>
    <property type="molecule type" value="Genomic_DNA"/>
</dbReference>
<reference evidence="2 3" key="1">
    <citation type="submission" date="2015-12" db="EMBL/GenBank/DDBJ databases">
        <authorList>
            <person name="Kim M.K."/>
            <person name="Srinivasan S."/>
            <person name="Lee J.-J."/>
            <person name="Kim K."/>
        </authorList>
    </citation>
    <scope>NUCLEOTIDE SEQUENCE [LARGE SCALE GENOMIC DNA]</scope>
    <source>
        <strain evidence="2 3">BM2</strain>
    </source>
</reference>
<keyword evidence="3" id="KW-1185">Reference proteome</keyword>
<feature type="region of interest" description="Disordered" evidence="1">
    <location>
        <begin position="1"/>
        <end position="119"/>
    </location>
</feature>
<feature type="compositionally biased region" description="Basic and acidic residues" evidence="1">
    <location>
        <begin position="109"/>
        <end position="119"/>
    </location>
</feature>
<feature type="compositionally biased region" description="Polar residues" evidence="1">
    <location>
        <begin position="51"/>
        <end position="78"/>
    </location>
</feature>
<organism evidence="2 3">
    <name type="scientific">Deinococcus actinosclerus</name>
    <dbReference type="NCBI Taxonomy" id="1768108"/>
    <lineage>
        <taxon>Bacteria</taxon>
        <taxon>Thermotogati</taxon>
        <taxon>Deinococcota</taxon>
        <taxon>Deinococci</taxon>
        <taxon>Deinococcales</taxon>
        <taxon>Deinococcaceae</taxon>
        <taxon>Deinococcus</taxon>
    </lineage>
</organism>
<protein>
    <submittedName>
        <fullName evidence="2">Uncharacterized protein</fullName>
    </submittedName>
</protein>
<evidence type="ECO:0000256" key="1">
    <source>
        <dbReference type="SAM" id="MobiDB-lite"/>
    </source>
</evidence>